<keyword evidence="8 11" id="KW-1133">Transmembrane helix</keyword>
<keyword evidence="6 11" id="KW-0812">Transmembrane</keyword>
<dbReference type="PANTHER" id="PTHR45528">
    <property type="entry name" value="SENSOR HISTIDINE KINASE CPXA"/>
    <property type="match status" value="1"/>
</dbReference>
<evidence type="ECO:0000259" key="12">
    <source>
        <dbReference type="PROSITE" id="PS50109"/>
    </source>
</evidence>
<evidence type="ECO:0000256" key="3">
    <source>
        <dbReference type="ARBA" id="ARBA00012438"/>
    </source>
</evidence>
<accession>A0A1H0YBI1</accession>
<dbReference type="PRINTS" id="PR01780">
    <property type="entry name" value="LANTIREGPROT"/>
</dbReference>
<dbReference type="PROSITE" id="PS50109">
    <property type="entry name" value="HIS_KIN"/>
    <property type="match status" value="1"/>
</dbReference>
<dbReference type="InterPro" id="IPR036097">
    <property type="entry name" value="HisK_dim/P_sf"/>
</dbReference>
<evidence type="ECO:0000256" key="9">
    <source>
        <dbReference type="ARBA" id="ARBA00023012"/>
    </source>
</evidence>
<evidence type="ECO:0000256" key="8">
    <source>
        <dbReference type="ARBA" id="ARBA00022989"/>
    </source>
</evidence>
<dbReference type="GO" id="GO:0005886">
    <property type="term" value="C:plasma membrane"/>
    <property type="evidence" value="ECO:0007669"/>
    <property type="project" value="TreeGrafter"/>
</dbReference>
<dbReference type="Gene3D" id="3.30.565.10">
    <property type="entry name" value="Histidine kinase-like ATPase, C-terminal domain"/>
    <property type="match status" value="1"/>
</dbReference>
<dbReference type="InterPro" id="IPR003594">
    <property type="entry name" value="HATPase_dom"/>
</dbReference>
<evidence type="ECO:0000313" key="13">
    <source>
        <dbReference type="EMBL" id="SDQ12236.1"/>
    </source>
</evidence>
<proteinExistence type="predicted"/>
<sequence>MIKAKKIKTLKQRIFQTVIEVIVGIVLVICLILTLTSVLAYTKQISLSNQLNISLSDKVSKDMIVKEMTKTPYDYVLYDQTGKVIKQTNIPEDLMYYQKAFKERKNLNENGVSYYLAQNPHYVLVVRQASIPEFTNHTLRSISYNTLTYIIFIIGFLLVLILAITRLLKEFTSNFYAIQKSTQNMGTKSRSDFLEHSRIAEFDDTLTVLAQKSDELAELIERERSEKKDLSFQIAALAHDVKTPLTVIKGNIELLEMTSLNEQQASFLTSINNSLLVFENYFNAMLNYSRQLSDNNHKEKLFLKPFLADLSVEIEDILKPNAIDFKMRDTCTTDSFLANSLNLKRALINILVNAAQHAPKGKVRLSISEDDSHLIFSIWNDGQPFSDEALKNAAKFFFTEHNSRSGKHYGIGLSFAKGVAEKHHGSLRISNPSRGGAEVILSIKK</sequence>
<dbReference type="Gene3D" id="1.10.287.130">
    <property type="match status" value="1"/>
</dbReference>
<dbReference type="Proteomes" id="UP000182870">
    <property type="component" value="Unassembled WGS sequence"/>
</dbReference>
<evidence type="ECO:0000256" key="1">
    <source>
        <dbReference type="ARBA" id="ARBA00000085"/>
    </source>
</evidence>
<evidence type="ECO:0000256" key="11">
    <source>
        <dbReference type="SAM" id="Phobius"/>
    </source>
</evidence>
<dbReference type="RefSeq" id="WP_074560153.1">
    <property type="nucleotide sequence ID" value="NZ_FNKE01000001.1"/>
</dbReference>
<evidence type="ECO:0000256" key="4">
    <source>
        <dbReference type="ARBA" id="ARBA00022553"/>
    </source>
</evidence>
<organism evidence="13 14">
    <name type="scientific">Streptococcus equinus</name>
    <name type="common">Streptococcus bovis</name>
    <dbReference type="NCBI Taxonomy" id="1335"/>
    <lineage>
        <taxon>Bacteria</taxon>
        <taxon>Bacillati</taxon>
        <taxon>Bacillota</taxon>
        <taxon>Bacilli</taxon>
        <taxon>Lactobacillales</taxon>
        <taxon>Streptococcaceae</taxon>
        <taxon>Streptococcus</taxon>
    </lineage>
</organism>
<evidence type="ECO:0000313" key="14">
    <source>
        <dbReference type="Proteomes" id="UP000182870"/>
    </source>
</evidence>
<feature type="transmembrane region" description="Helical" evidence="11">
    <location>
        <begin position="21"/>
        <end position="41"/>
    </location>
</feature>
<feature type="domain" description="Histidine kinase" evidence="12">
    <location>
        <begin position="236"/>
        <end position="445"/>
    </location>
</feature>
<dbReference type="SUPFAM" id="SSF47384">
    <property type="entry name" value="Homodimeric domain of signal transducing histidine kinase"/>
    <property type="match status" value="1"/>
</dbReference>
<evidence type="ECO:0000256" key="7">
    <source>
        <dbReference type="ARBA" id="ARBA00022777"/>
    </source>
</evidence>
<dbReference type="CDD" id="cd00082">
    <property type="entry name" value="HisKA"/>
    <property type="match status" value="1"/>
</dbReference>
<feature type="transmembrane region" description="Helical" evidence="11">
    <location>
        <begin position="147"/>
        <end position="168"/>
    </location>
</feature>
<keyword evidence="7 13" id="KW-0418">Kinase</keyword>
<keyword evidence="5" id="KW-0808">Transferase</keyword>
<reference evidence="13 14" key="1">
    <citation type="submission" date="2016-10" db="EMBL/GenBank/DDBJ databases">
        <authorList>
            <person name="de Groot N.N."/>
        </authorList>
    </citation>
    <scope>NUCLEOTIDE SEQUENCE [LARGE SCALE GENOMIC DNA]</scope>
    <source>
        <strain evidence="13 14">Sb05</strain>
    </source>
</reference>
<dbReference type="InterPro" id="IPR050398">
    <property type="entry name" value="HssS/ArlS-like"/>
</dbReference>
<dbReference type="InterPro" id="IPR005467">
    <property type="entry name" value="His_kinase_dom"/>
</dbReference>
<evidence type="ECO:0000256" key="10">
    <source>
        <dbReference type="ARBA" id="ARBA00023136"/>
    </source>
</evidence>
<dbReference type="EMBL" id="FNKE01000001">
    <property type="protein sequence ID" value="SDQ12236.1"/>
    <property type="molecule type" value="Genomic_DNA"/>
</dbReference>
<evidence type="ECO:0000256" key="2">
    <source>
        <dbReference type="ARBA" id="ARBA00004141"/>
    </source>
</evidence>
<dbReference type="PANTHER" id="PTHR45528:SF8">
    <property type="entry name" value="HISTIDINE KINASE"/>
    <property type="match status" value="1"/>
</dbReference>
<dbReference type="GO" id="GO:0000155">
    <property type="term" value="F:phosphorelay sensor kinase activity"/>
    <property type="evidence" value="ECO:0007669"/>
    <property type="project" value="InterPro"/>
</dbReference>
<dbReference type="SUPFAM" id="SSF55874">
    <property type="entry name" value="ATPase domain of HSP90 chaperone/DNA topoisomerase II/histidine kinase"/>
    <property type="match status" value="1"/>
</dbReference>
<dbReference type="InterPro" id="IPR036890">
    <property type="entry name" value="HATPase_C_sf"/>
</dbReference>
<gene>
    <name evidence="13" type="ORF">SAMN05216392_0536</name>
</gene>
<comment type="catalytic activity">
    <reaction evidence="1">
        <text>ATP + protein L-histidine = ADP + protein N-phospho-L-histidine.</text>
        <dbReference type="EC" id="2.7.13.3"/>
    </reaction>
</comment>
<dbReference type="SMART" id="SM00387">
    <property type="entry name" value="HATPase_c"/>
    <property type="match status" value="1"/>
</dbReference>
<dbReference type="SMART" id="SM00388">
    <property type="entry name" value="HisKA"/>
    <property type="match status" value="1"/>
</dbReference>
<keyword evidence="4" id="KW-0597">Phosphoprotein</keyword>
<evidence type="ECO:0000256" key="5">
    <source>
        <dbReference type="ARBA" id="ARBA00022679"/>
    </source>
</evidence>
<comment type="subcellular location">
    <subcellularLocation>
        <location evidence="2">Membrane</location>
        <topology evidence="2">Multi-pass membrane protein</topology>
    </subcellularLocation>
</comment>
<keyword evidence="9" id="KW-0902">Two-component regulatory system</keyword>
<dbReference type="Pfam" id="PF00512">
    <property type="entry name" value="HisKA"/>
    <property type="match status" value="1"/>
</dbReference>
<protein>
    <recommendedName>
        <fullName evidence="3">histidine kinase</fullName>
        <ecNumber evidence="3">2.7.13.3</ecNumber>
    </recommendedName>
</protein>
<dbReference type="EC" id="2.7.13.3" evidence="3"/>
<name>A0A1H0YBI1_STREI</name>
<dbReference type="InterPro" id="IPR008358">
    <property type="entry name" value="Sig_transdc_His_kin/Pase_MprB"/>
</dbReference>
<keyword evidence="10 11" id="KW-0472">Membrane</keyword>
<evidence type="ECO:0000256" key="6">
    <source>
        <dbReference type="ARBA" id="ARBA00022692"/>
    </source>
</evidence>
<dbReference type="Pfam" id="PF02518">
    <property type="entry name" value="HATPase_c"/>
    <property type="match status" value="1"/>
</dbReference>
<dbReference type="OrthoDB" id="84942at2"/>
<dbReference type="AlphaFoldDB" id="A0A1H0YBI1"/>
<dbReference type="InterPro" id="IPR003661">
    <property type="entry name" value="HisK_dim/P_dom"/>
</dbReference>